<keyword evidence="8" id="KW-0547">Nucleotide-binding</keyword>
<dbReference type="GO" id="GO:0005737">
    <property type="term" value="C:cytoplasm"/>
    <property type="evidence" value="ECO:0007669"/>
    <property type="project" value="UniProtKB-SubCell"/>
</dbReference>
<keyword evidence="8 9" id="KW-0808">Transferase</keyword>
<keyword evidence="4 8" id="KW-0627">Porphyrin biosynthesis</keyword>
<comment type="catalytic activity">
    <reaction evidence="6 8">
        <text>2 cob(II)yrinate a,c diamide + reduced [electron-transfer flavoprotein] + 2 ATP = 2 adenosylcob(III)yrinate a,c-diamide + 2 triphosphate + oxidized [electron-transfer flavoprotein] + 3 H(+)</text>
        <dbReference type="Rhea" id="RHEA:11528"/>
        <dbReference type="Rhea" id="RHEA-COMP:10685"/>
        <dbReference type="Rhea" id="RHEA-COMP:10686"/>
        <dbReference type="ChEBI" id="CHEBI:15378"/>
        <dbReference type="ChEBI" id="CHEBI:18036"/>
        <dbReference type="ChEBI" id="CHEBI:30616"/>
        <dbReference type="ChEBI" id="CHEBI:57692"/>
        <dbReference type="ChEBI" id="CHEBI:58307"/>
        <dbReference type="ChEBI" id="CHEBI:58503"/>
        <dbReference type="ChEBI" id="CHEBI:58537"/>
        <dbReference type="EC" id="2.5.1.17"/>
    </reaction>
</comment>
<dbReference type="AlphaFoldDB" id="A0A329VCL1"/>
<evidence type="ECO:0000313" key="9">
    <source>
        <dbReference type="EMBL" id="RAW88364.1"/>
    </source>
</evidence>
<dbReference type="EC" id="2.5.1.17" evidence="3 8"/>
<dbReference type="PANTHER" id="PTHR46638:SF1">
    <property type="entry name" value="CORRINOID ADENOSYLTRANSFERASE"/>
    <property type="match status" value="1"/>
</dbReference>
<comment type="catalytic activity">
    <reaction evidence="7 8">
        <text>2 cob(II)alamin + reduced [electron-transfer flavoprotein] + 2 ATP = 2 adenosylcob(III)alamin + 2 triphosphate + oxidized [electron-transfer flavoprotein] + 3 H(+)</text>
        <dbReference type="Rhea" id="RHEA:28671"/>
        <dbReference type="Rhea" id="RHEA-COMP:10685"/>
        <dbReference type="Rhea" id="RHEA-COMP:10686"/>
        <dbReference type="ChEBI" id="CHEBI:15378"/>
        <dbReference type="ChEBI" id="CHEBI:16304"/>
        <dbReference type="ChEBI" id="CHEBI:18036"/>
        <dbReference type="ChEBI" id="CHEBI:18408"/>
        <dbReference type="ChEBI" id="CHEBI:30616"/>
        <dbReference type="ChEBI" id="CHEBI:57692"/>
        <dbReference type="ChEBI" id="CHEBI:58307"/>
        <dbReference type="EC" id="2.5.1.17"/>
    </reaction>
</comment>
<dbReference type="Gene3D" id="3.40.50.300">
    <property type="entry name" value="P-loop containing nucleotide triphosphate hydrolases"/>
    <property type="match status" value="1"/>
</dbReference>
<comment type="caution">
    <text evidence="9">The sequence shown here is derived from an EMBL/GenBank/DDBJ whole genome shotgun (WGS) entry which is preliminary data.</text>
</comment>
<comment type="subcellular location">
    <subcellularLocation>
        <location evidence="8">Cytoplasm</location>
    </subcellularLocation>
</comment>
<dbReference type="GO" id="GO:0009236">
    <property type="term" value="P:cobalamin biosynthetic process"/>
    <property type="evidence" value="ECO:0007669"/>
    <property type="project" value="UniProtKB-UniRule"/>
</dbReference>
<dbReference type="Proteomes" id="UP000250870">
    <property type="component" value="Unassembled WGS sequence"/>
</dbReference>
<gene>
    <name evidence="9" type="primary">cobO</name>
    <name evidence="9" type="ORF">CKY01_15765</name>
</gene>
<dbReference type="SUPFAM" id="SSF52540">
    <property type="entry name" value="P-loop containing nucleoside triphosphate hydrolases"/>
    <property type="match status" value="1"/>
</dbReference>
<dbReference type="NCBIfam" id="TIGR00708">
    <property type="entry name" value="cobA"/>
    <property type="match status" value="1"/>
</dbReference>
<organism evidence="9 10">
    <name type="scientific">Photorhabdus laumondii subsp. clarkei</name>
    <dbReference type="NCBI Taxonomy" id="2029685"/>
    <lineage>
        <taxon>Bacteria</taxon>
        <taxon>Pseudomonadati</taxon>
        <taxon>Pseudomonadota</taxon>
        <taxon>Gammaproteobacteria</taxon>
        <taxon>Enterobacterales</taxon>
        <taxon>Morganellaceae</taxon>
        <taxon>Photorhabdus</taxon>
    </lineage>
</organism>
<dbReference type="GO" id="GO:0008817">
    <property type="term" value="F:corrinoid adenosyltransferase activity"/>
    <property type="evidence" value="ECO:0007669"/>
    <property type="project" value="UniProtKB-UniRule"/>
</dbReference>
<dbReference type="PANTHER" id="PTHR46638">
    <property type="entry name" value="CORRINOID ADENOSYLTRANSFERASE"/>
    <property type="match status" value="1"/>
</dbReference>
<evidence type="ECO:0000256" key="5">
    <source>
        <dbReference type="ARBA" id="ARBA00024929"/>
    </source>
</evidence>
<dbReference type="EMBL" id="NSCI01000023">
    <property type="protein sequence ID" value="RAW88364.1"/>
    <property type="molecule type" value="Genomic_DNA"/>
</dbReference>
<protein>
    <recommendedName>
        <fullName evidence="3 8">Corrinoid adenosyltransferase</fullName>
        <ecNumber evidence="3 8">2.5.1.17</ecNumber>
    </recommendedName>
    <alternativeName>
        <fullName evidence="8">Cob(II)alamin adenosyltransferase</fullName>
    </alternativeName>
    <alternativeName>
        <fullName evidence="8">Cob(II)yrinic acid a,c-diamide adenosyltransferase</fullName>
    </alternativeName>
</protein>
<evidence type="ECO:0000256" key="2">
    <source>
        <dbReference type="ARBA" id="ARBA00007487"/>
    </source>
</evidence>
<evidence type="ECO:0000256" key="7">
    <source>
        <dbReference type="ARBA" id="ARBA00048692"/>
    </source>
</evidence>
<dbReference type="RefSeq" id="WP_113026373.1">
    <property type="nucleotide sequence ID" value="NZ_CAWNWQ010000023.1"/>
</dbReference>
<dbReference type="GO" id="GO:0006779">
    <property type="term" value="P:porphyrin-containing compound biosynthetic process"/>
    <property type="evidence" value="ECO:0007669"/>
    <property type="project" value="UniProtKB-UniRule"/>
</dbReference>
<comment type="function">
    <text evidence="5 8">Required for both de novo synthesis of the corrin ring for the assimilation of exogenous corrinoids. Participates in the adenosylation of a variety of incomplete and complete corrinoids.</text>
</comment>
<reference evidence="9 10" key="1">
    <citation type="journal article" date="2018" name="Int. J. Syst. Evol. Microbiol.">
        <title>Whole-genome-based revisit of Photorhabdus phylogeny: proposal for the elevation of most Photorhabdus subspecies to the species level and description of one novel species Photorhabdus bodei sp. nov., and one novel subspecies Photorhabdus laumondii subsp. clarkei subsp. nov.</title>
        <authorList>
            <person name="Machado R.A.R."/>
            <person name="Wuthrich D."/>
            <person name="Kuhnert P."/>
            <person name="Arce C.C.M."/>
            <person name="Thonen L."/>
            <person name="Ruiz C."/>
            <person name="Zhang X."/>
            <person name="Robert C.A.M."/>
            <person name="Karimi J."/>
            <person name="Kamali S."/>
            <person name="Ma J."/>
            <person name="Bruggmann R."/>
            <person name="Erb M."/>
        </authorList>
    </citation>
    <scope>NUCLEOTIDE SEQUENCE [LARGE SCALE GENOMIC DNA]</scope>
    <source>
        <strain evidence="9 10">BOJ-47</strain>
    </source>
</reference>
<sequence length="194" mass="21810">MSEERYKQRKQRQKERFMAQVAAAQENRGIVIIYTGNGRGKTPAAMGTVTRALGHGLKAGVIQFIRDEWSAGERVLLQQHGVEFQLISMNLTGEMQNRAKDIAACSEVWQHALRMMRDPELSLVVLSELVCVINNGYLLLDEIIKALSERPINQTVIITGQDYPTELIELADTVSEMCPVKYVFTEVESSGRNL</sequence>
<dbReference type="GO" id="GO:0005524">
    <property type="term" value="F:ATP binding"/>
    <property type="evidence" value="ECO:0007669"/>
    <property type="project" value="UniProtKB-UniRule"/>
</dbReference>
<keyword evidence="8" id="KW-0169">Cobalamin biosynthesis</keyword>
<dbReference type="NCBIfam" id="NF004637">
    <property type="entry name" value="PRK05986.1"/>
    <property type="match status" value="1"/>
</dbReference>
<dbReference type="InterPro" id="IPR003724">
    <property type="entry name" value="CblAdoTrfase_CobA"/>
</dbReference>
<dbReference type="UniPathway" id="UPA00148">
    <property type="reaction ID" value="UER00233"/>
</dbReference>
<name>A0A329VCL1_9GAMM</name>
<evidence type="ECO:0000256" key="4">
    <source>
        <dbReference type="ARBA" id="ARBA00023244"/>
    </source>
</evidence>
<dbReference type="InterPro" id="IPR027417">
    <property type="entry name" value="P-loop_NTPase"/>
</dbReference>
<keyword evidence="8" id="KW-0067">ATP-binding</keyword>
<keyword evidence="8" id="KW-0963">Cytoplasm</keyword>
<accession>A0A329VCL1</accession>
<comment type="similarity">
    <text evidence="2 8">Belongs to the Cob(I)alamin adenosyltransferase family.</text>
</comment>
<proteinExistence type="inferred from homology"/>
<evidence type="ECO:0000256" key="1">
    <source>
        <dbReference type="ARBA" id="ARBA00005121"/>
    </source>
</evidence>
<evidence type="ECO:0000256" key="3">
    <source>
        <dbReference type="ARBA" id="ARBA00012454"/>
    </source>
</evidence>
<comment type="pathway">
    <text evidence="1 8">Cofactor biosynthesis; adenosylcobalamin biosynthesis; adenosylcobalamin from cob(II)yrinate a,c-diamide: step 2/7.</text>
</comment>
<dbReference type="Pfam" id="PF02572">
    <property type="entry name" value="CobA_CobO_BtuR"/>
    <property type="match status" value="1"/>
</dbReference>
<evidence type="ECO:0000313" key="10">
    <source>
        <dbReference type="Proteomes" id="UP000250870"/>
    </source>
</evidence>
<dbReference type="PIRSF" id="PIRSF015617">
    <property type="entry name" value="Adensltrnsf_CobA"/>
    <property type="match status" value="1"/>
</dbReference>
<evidence type="ECO:0000256" key="6">
    <source>
        <dbReference type="ARBA" id="ARBA00048555"/>
    </source>
</evidence>
<evidence type="ECO:0000256" key="8">
    <source>
        <dbReference type="PIRNR" id="PIRNR015617"/>
    </source>
</evidence>